<evidence type="ECO:0000313" key="1">
    <source>
        <dbReference type="EMBL" id="XCM34531.1"/>
    </source>
</evidence>
<dbReference type="AlphaFoldDB" id="A0AAU8J6V8"/>
<dbReference type="Gene3D" id="3.40.50.300">
    <property type="entry name" value="P-loop containing nucleotide triphosphate hydrolases"/>
    <property type="match status" value="1"/>
</dbReference>
<dbReference type="EMBL" id="CP159837">
    <property type="protein sequence ID" value="XCM34531.1"/>
    <property type="molecule type" value="Genomic_DNA"/>
</dbReference>
<dbReference type="RefSeq" id="WP_231636541.1">
    <property type="nucleotide sequence ID" value="NZ_CP159837.1"/>
</dbReference>
<sequence length="125" mass="14544">MTEYFYQVGGSLASDAPTYVERLADKQLYQALIKGEFCYVFNSRQMGKSSLMVHTRKRLEQEGYGCTTIDLTRICSENITPLQWYKGIVTELWRGFNLIDKFPLKSWLQEVEEVSLLPKLSNFIE</sequence>
<dbReference type="Pfam" id="PF14516">
    <property type="entry name" value="AAA_35"/>
    <property type="match status" value="1"/>
</dbReference>
<organism evidence="1">
    <name type="scientific">Planktothricoides raciborskii GIHE-MW2</name>
    <dbReference type="NCBI Taxonomy" id="2792601"/>
    <lineage>
        <taxon>Bacteria</taxon>
        <taxon>Bacillati</taxon>
        <taxon>Cyanobacteriota</taxon>
        <taxon>Cyanophyceae</taxon>
        <taxon>Oscillatoriophycideae</taxon>
        <taxon>Oscillatoriales</taxon>
        <taxon>Oscillatoriaceae</taxon>
        <taxon>Planktothricoides</taxon>
    </lineage>
</organism>
<dbReference type="InterPro" id="IPR027417">
    <property type="entry name" value="P-loop_NTPase"/>
</dbReference>
<proteinExistence type="predicted"/>
<name>A0AAU8J6V8_9CYAN</name>
<gene>
    <name evidence="1" type="ORF">ABWT76_003137</name>
</gene>
<accession>A0AAU8J6V8</accession>
<reference evidence="1" key="1">
    <citation type="submission" date="2024-07" db="EMBL/GenBank/DDBJ databases">
        <authorList>
            <person name="Kim Y.J."/>
            <person name="Jeong J.Y."/>
        </authorList>
    </citation>
    <scope>NUCLEOTIDE SEQUENCE</scope>
    <source>
        <strain evidence="1">GIHE-MW2</strain>
    </source>
</reference>
<protein>
    <submittedName>
        <fullName evidence="1">AAA-like domain-containing protein</fullName>
    </submittedName>
</protein>